<dbReference type="Proteomes" id="UP001642540">
    <property type="component" value="Unassembled WGS sequence"/>
</dbReference>
<dbReference type="NCBIfam" id="TIGR01444">
    <property type="entry name" value="fkbM_fam"/>
    <property type="match status" value="1"/>
</dbReference>
<dbReference type="SUPFAM" id="SSF53335">
    <property type="entry name" value="S-adenosyl-L-methionine-dependent methyltransferases"/>
    <property type="match status" value="1"/>
</dbReference>
<evidence type="ECO:0000259" key="1">
    <source>
        <dbReference type="Pfam" id="PF05050"/>
    </source>
</evidence>
<name>A0ABP1S6E2_9HEXA</name>
<dbReference type="PANTHER" id="PTHR34009:SF2">
    <property type="entry name" value="PROTEIN STAR"/>
    <property type="match status" value="1"/>
</dbReference>
<feature type="domain" description="Methyltransferase FkbM" evidence="1">
    <location>
        <begin position="132"/>
        <end position="287"/>
    </location>
</feature>
<organism evidence="2 3">
    <name type="scientific">Orchesella dallaii</name>
    <dbReference type="NCBI Taxonomy" id="48710"/>
    <lineage>
        <taxon>Eukaryota</taxon>
        <taxon>Metazoa</taxon>
        <taxon>Ecdysozoa</taxon>
        <taxon>Arthropoda</taxon>
        <taxon>Hexapoda</taxon>
        <taxon>Collembola</taxon>
        <taxon>Entomobryomorpha</taxon>
        <taxon>Entomobryoidea</taxon>
        <taxon>Orchesellidae</taxon>
        <taxon>Orchesellinae</taxon>
        <taxon>Orchesella</taxon>
    </lineage>
</organism>
<keyword evidence="3" id="KW-1185">Reference proteome</keyword>
<dbReference type="InterPro" id="IPR006342">
    <property type="entry name" value="FkbM_mtfrase"/>
</dbReference>
<dbReference type="InterPro" id="IPR053202">
    <property type="entry name" value="EGF_Rcpt_Signaling_Reg"/>
</dbReference>
<proteinExistence type="predicted"/>
<gene>
    <name evidence="2" type="ORF">ODALV1_LOCUS30331</name>
</gene>
<sequence length="317" mass="35578">MGGPISVASRASPIKKVLIVVLILGPMVFLFVKFSQNDNLTSVSKLLNEVNSLQSYSGCDYRNYIMGPGGLQDDPCLIEIVKEKYLIPPSTLPYNILKADYENQDIPSNLEKFKIIEDYIMDDKKSPGFFIECGANDGEFISPTLRLEKIYNWRGLLIEGNPGPFHNLTTKNRKAWIVNAAACITPNANKITFFTNPKNTGLAGLNSRKEHGVSVELTVQCIPLFTLLKALNVMEVDFFSLDVEGSELAILETVPFDKIKFKFLTVEHGLIPGGKEALQTFLESKGYFFLKEMKDSLTIDSAFVHESLRERFKDFKN</sequence>
<dbReference type="Gene3D" id="3.40.50.150">
    <property type="entry name" value="Vaccinia Virus protein VP39"/>
    <property type="match status" value="1"/>
</dbReference>
<dbReference type="Pfam" id="PF05050">
    <property type="entry name" value="Methyltransf_21"/>
    <property type="match status" value="1"/>
</dbReference>
<dbReference type="EMBL" id="CAXLJM020000161">
    <property type="protein sequence ID" value="CAL8144897.1"/>
    <property type="molecule type" value="Genomic_DNA"/>
</dbReference>
<dbReference type="PANTHER" id="PTHR34009">
    <property type="entry name" value="PROTEIN STAR"/>
    <property type="match status" value="1"/>
</dbReference>
<reference evidence="2 3" key="1">
    <citation type="submission" date="2024-08" db="EMBL/GenBank/DDBJ databases">
        <authorList>
            <person name="Cucini C."/>
            <person name="Frati F."/>
        </authorList>
    </citation>
    <scope>NUCLEOTIDE SEQUENCE [LARGE SCALE GENOMIC DNA]</scope>
</reference>
<evidence type="ECO:0000313" key="2">
    <source>
        <dbReference type="EMBL" id="CAL8144897.1"/>
    </source>
</evidence>
<dbReference type="InterPro" id="IPR029063">
    <property type="entry name" value="SAM-dependent_MTases_sf"/>
</dbReference>
<accession>A0ABP1S6E2</accession>
<protein>
    <recommendedName>
        <fullName evidence="1">Methyltransferase FkbM domain-containing protein</fullName>
    </recommendedName>
</protein>
<evidence type="ECO:0000313" key="3">
    <source>
        <dbReference type="Proteomes" id="UP001642540"/>
    </source>
</evidence>
<comment type="caution">
    <text evidence="2">The sequence shown here is derived from an EMBL/GenBank/DDBJ whole genome shotgun (WGS) entry which is preliminary data.</text>
</comment>